<keyword evidence="2" id="KW-1185">Reference proteome</keyword>
<proteinExistence type="predicted"/>
<name>A0ABQ1PMS5_9GAMM</name>
<dbReference type="Proteomes" id="UP000597301">
    <property type="component" value="Unassembled WGS sequence"/>
</dbReference>
<comment type="caution">
    <text evidence="1">The sequence shown here is derived from an EMBL/GenBank/DDBJ whole genome shotgun (WGS) entry which is preliminary data.</text>
</comment>
<dbReference type="EMBL" id="BMHM01000009">
    <property type="protein sequence ID" value="GGC99935.1"/>
    <property type="molecule type" value="Genomic_DNA"/>
</dbReference>
<organism evidence="1 2">
    <name type="scientific">Vreelandella lutescens</name>
    <dbReference type="NCBI Taxonomy" id="1602943"/>
    <lineage>
        <taxon>Bacteria</taxon>
        <taxon>Pseudomonadati</taxon>
        <taxon>Pseudomonadota</taxon>
        <taxon>Gammaproteobacteria</taxon>
        <taxon>Oceanospirillales</taxon>
        <taxon>Halomonadaceae</taxon>
        <taxon>Vreelandella</taxon>
    </lineage>
</organism>
<sequence>MIIHGGLIQAAPAAPAGASFARCSRSFVTPRYVAGTPLEWFTALKGGHP</sequence>
<protein>
    <submittedName>
        <fullName evidence="1">Uncharacterized protein</fullName>
    </submittedName>
</protein>
<accession>A0ABQ1PMS5</accession>
<reference evidence="2" key="1">
    <citation type="journal article" date="2019" name="Int. J. Syst. Evol. Microbiol.">
        <title>The Global Catalogue of Microorganisms (GCM) 10K type strain sequencing project: providing services to taxonomists for standard genome sequencing and annotation.</title>
        <authorList>
            <consortium name="The Broad Institute Genomics Platform"/>
            <consortium name="The Broad Institute Genome Sequencing Center for Infectious Disease"/>
            <person name="Wu L."/>
            <person name="Ma J."/>
        </authorList>
    </citation>
    <scope>NUCLEOTIDE SEQUENCE [LARGE SCALE GENOMIC DNA]</scope>
    <source>
        <strain evidence="2">CGMCC 1.15122</strain>
    </source>
</reference>
<gene>
    <name evidence="1" type="ORF">GCM10011382_33070</name>
</gene>
<evidence type="ECO:0000313" key="1">
    <source>
        <dbReference type="EMBL" id="GGC99935.1"/>
    </source>
</evidence>
<evidence type="ECO:0000313" key="2">
    <source>
        <dbReference type="Proteomes" id="UP000597301"/>
    </source>
</evidence>